<proteinExistence type="predicted"/>
<dbReference type="Proteomes" id="UP000095280">
    <property type="component" value="Unplaced"/>
</dbReference>
<feature type="transmembrane region" description="Helical" evidence="2">
    <location>
        <begin position="15"/>
        <end position="39"/>
    </location>
</feature>
<keyword evidence="2" id="KW-0472">Membrane</keyword>
<evidence type="ECO:0000313" key="3">
    <source>
        <dbReference type="Proteomes" id="UP000095280"/>
    </source>
</evidence>
<evidence type="ECO:0000256" key="1">
    <source>
        <dbReference type="SAM" id="MobiDB-lite"/>
    </source>
</evidence>
<name>A0A1I8FLC7_9PLAT</name>
<feature type="region of interest" description="Disordered" evidence="1">
    <location>
        <begin position="97"/>
        <end position="158"/>
    </location>
</feature>
<accession>A0A1I8FLC7</accession>
<protein>
    <submittedName>
        <fullName evidence="4">G_PROTEIN_RECEP_F1_2 domain-containing protein</fullName>
    </submittedName>
</protein>
<keyword evidence="3" id="KW-1185">Reference proteome</keyword>
<feature type="region of interest" description="Disordered" evidence="1">
    <location>
        <begin position="48"/>
        <end position="69"/>
    </location>
</feature>
<keyword evidence="2" id="KW-0812">Transmembrane</keyword>
<reference evidence="4" key="1">
    <citation type="submission" date="2016-11" db="UniProtKB">
        <authorList>
            <consortium name="WormBaseParasite"/>
        </authorList>
    </citation>
    <scope>IDENTIFICATION</scope>
</reference>
<keyword evidence="2" id="KW-1133">Transmembrane helix</keyword>
<evidence type="ECO:0000256" key="2">
    <source>
        <dbReference type="SAM" id="Phobius"/>
    </source>
</evidence>
<sequence length="158" mass="17338">MYSCGFKSDLKTAKIALITISLYLLSWTPYATVAFLSLIGKARPPEPVHLGAPGSGRPRPRRSTIRSSTRSAIRNFEPCWKRNSLGCCAAVRRKLSRNVEATSSAGSKFSRRDTRKRQRFPSQRAPEDGAAAPPAITEGKREQGLTKPTGCGRSVNFK</sequence>
<organism evidence="3 4">
    <name type="scientific">Macrostomum lignano</name>
    <dbReference type="NCBI Taxonomy" id="282301"/>
    <lineage>
        <taxon>Eukaryota</taxon>
        <taxon>Metazoa</taxon>
        <taxon>Spiralia</taxon>
        <taxon>Lophotrochozoa</taxon>
        <taxon>Platyhelminthes</taxon>
        <taxon>Rhabditophora</taxon>
        <taxon>Macrostomorpha</taxon>
        <taxon>Macrostomida</taxon>
        <taxon>Macrostomidae</taxon>
        <taxon>Macrostomum</taxon>
    </lineage>
</organism>
<evidence type="ECO:0000313" key="4">
    <source>
        <dbReference type="WBParaSite" id="maker-unitig_39049-snap-gene-0.2-mRNA-1"/>
    </source>
</evidence>
<dbReference type="WBParaSite" id="maker-unitig_39049-snap-gene-0.2-mRNA-1">
    <property type="protein sequence ID" value="maker-unitig_39049-snap-gene-0.2-mRNA-1"/>
    <property type="gene ID" value="maker-unitig_39049-snap-gene-0.2"/>
</dbReference>
<dbReference type="AlphaFoldDB" id="A0A1I8FLC7"/>